<gene>
    <name evidence="2" type="ORF">I7I52_11335</name>
</gene>
<proteinExistence type="predicted"/>
<dbReference type="VEuPathDB" id="FungiDB:I7I52_11335"/>
<organism evidence="2 3">
    <name type="scientific">Ajellomyces capsulatus</name>
    <name type="common">Darling's disease fungus</name>
    <name type="synonym">Histoplasma capsulatum</name>
    <dbReference type="NCBI Taxonomy" id="5037"/>
    <lineage>
        <taxon>Eukaryota</taxon>
        <taxon>Fungi</taxon>
        <taxon>Dikarya</taxon>
        <taxon>Ascomycota</taxon>
        <taxon>Pezizomycotina</taxon>
        <taxon>Eurotiomycetes</taxon>
        <taxon>Eurotiomycetidae</taxon>
        <taxon>Onygenales</taxon>
        <taxon>Ajellomycetaceae</taxon>
        <taxon>Histoplasma</taxon>
    </lineage>
</organism>
<comment type="caution">
    <text evidence="2">The sequence shown here is derived from an EMBL/GenBank/DDBJ whole genome shotgun (WGS) entry which is preliminary data.</text>
</comment>
<reference evidence="2 3" key="1">
    <citation type="submission" date="2021-01" db="EMBL/GenBank/DDBJ databases">
        <title>Chromosome-level genome assembly of a human fungal pathogen reveals clustering of transcriptionally co-regulated genes.</title>
        <authorList>
            <person name="Voorhies M."/>
            <person name="Cohen S."/>
            <person name="Shea T.P."/>
            <person name="Petrus S."/>
            <person name="Munoz J.F."/>
            <person name="Poplawski S."/>
            <person name="Goldman W.E."/>
            <person name="Michael T."/>
            <person name="Cuomo C.A."/>
            <person name="Sil A."/>
            <person name="Beyhan S."/>
        </authorList>
    </citation>
    <scope>NUCLEOTIDE SEQUENCE [LARGE SCALE GENOMIC DNA]</scope>
    <source>
        <strain evidence="2 3">G184AR</strain>
    </source>
</reference>
<evidence type="ECO:0000313" key="2">
    <source>
        <dbReference type="EMBL" id="KAG5287535.1"/>
    </source>
</evidence>
<feature type="compositionally biased region" description="Basic residues" evidence="1">
    <location>
        <begin position="83"/>
        <end position="94"/>
    </location>
</feature>
<dbReference type="EMBL" id="JAEVHI010000007">
    <property type="protein sequence ID" value="KAG5287535.1"/>
    <property type="molecule type" value="Genomic_DNA"/>
</dbReference>
<dbReference type="AlphaFoldDB" id="A0A8H7YCW8"/>
<accession>A0A8H7YCW8</accession>
<protein>
    <submittedName>
        <fullName evidence="2">Uncharacterized protein</fullName>
    </submittedName>
</protein>
<feature type="region of interest" description="Disordered" evidence="1">
    <location>
        <begin position="70"/>
        <end position="94"/>
    </location>
</feature>
<dbReference type="Proteomes" id="UP000670092">
    <property type="component" value="Unassembled WGS sequence"/>
</dbReference>
<evidence type="ECO:0000313" key="3">
    <source>
        <dbReference type="Proteomes" id="UP000670092"/>
    </source>
</evidence>
<feature type="region of interest" description="Disordered" evidence="1">
    <location>
        <begin position="21"/>
        <end position="52"/>
    </location>
</feature>
<name>A0A8H7YCW8_AJECA</name>
<evidence type="ECO:0000256" key="1">
    <source>
        <dbReference type="SAM" id="MobiDB-lite"/>
    </source>
</evidence>
<sequence length="94" mass="10413">MSQLHGVKSCSKRGCTWRKWTSTPTTGFPADTPWGPNDGCAIRHTNQRKPSEKKIGDCCLQSLPFSNHPSFPSSQQKICFHPDKKRAKGKTAVA</sequence>